<organism evidence="2 3">
    <name type="scientific">Allacma fusca</name>
    <dbReference type="NCBI Taxonomy" id="39272"/>
    <lineage>
        <taxon>Eukaryota</taxon>
        <taxon>Metazoa</taxon>
        <taxon>Ecdysozoa</taxon>
        <taxon>Arthropoda</taxon>
        <taxon>Hexapoda</taxon>
        <taxon>Collembola</taxon>
        <taxon>Symphypleona</taxon>
        <taxon>Sminthuridae</taxon>
        <taxon>Allacma</taxon>
    </lineage>
</organism>
<proteinExistence type="predicted"/>
<dbReference type="Proteomes" id="UP000708208">
    <property type="component" value="Unassembled WGS sequence"/>
</dbReference>
<accession>A0A8J2KWX0</accession>
<sequence length="139" mass="15246">MRGSTVRMPVRRVGPLDPTDSARSLPSSAPASQTGCIQNFSNARFSKGGRSGTLCHLLGESTGEMDRTRNGLLIPTGSWEILSQISYGQRAECGRVNWEEEFRDAVLSLFQLQMPDIYPEVSIFSGSLGNGLEESKRHL</sequence>
<dbReference type="EMBL" id="CAJVCH010489105">
    <property type="protein sequence ID" value="CAG7820749.1"/>
    <property type="molecule type" value="Genomic_DNA"/>
</dbReference>
<protein>
    <submittedName>
        <fullName evidence="2">Uncharacterized protein</fullName>
    </submittedName>
</protein>
<feature type="compositionally biased region" description="Low complexity" evidence="1">
    <location>
        <begin position="21"/>
        <end position="31"/>
    </location>
</feature>
<name>A0A8J2KWX0_9HEXA</name>
<gene>
    <name evidence="2" type="ORF">AFUS01_LOCUS31123</name>
</gene>
<evidence type="ECO:0000313" key="2">
    <source>
        <dbReference type="EMBL" id="CAG7820749.1"/>
    </source>
</evidence>
<dbReference type="AlphaFoldDB" id="A0A8J2KWX0"/>
<feature type="region of interest" description="Disordered" evidence="1">
    <location>
        <begin position="1"/>
        <end position="31"/>
    </location>
</feature>
<comment type="caution">
    <text evidence="2">The sequence shown here is derived from an EMBL/GenBank/DDBJ whole genome shotgun (WGS) entry which is preliminary data.</text>
</comment>
<reference evidence="2" key="1">
    <citation type="submission" date="2021-06" db="EMBL/GenBank/DDBJ databases">
        <authorList>
            <person name="Hodson N. C."/>
            <person name="Mongue J. A."/>
            <person name="Jaron S. K."/>
        </authorList>
    </citation>
    <scope>NUCLEOTIDE SEQUENCE</scope>
</reference>
<keyword evidence="3" id="KW-1185">Reference proteome</keyword>
<evidence type="ECO:0000313" key="3">
    <source>
        <dbReference type="Proteomes" id="UP000708208"/>
    </source>
</evidence>
<evidence type="ECO:0000256" key="1">
    <source>
        <dbReference type="SAM" id="MobiDB-lite"/>
    </source>
</evidence>